<sequence>MGILCQKGEGWIGRGELANSEPDGYTLGYMVSPNIFTG</sequence>
<keyword evidence="2" id="KW-1185">Reference proteome</keyword>
<evidence type="ECO:0000313" key="1">
    <source>
        <dbReference type="EMBL" id="KYD05608.1"/>
    </source>
</evidence>
<evidence type="ECO:0000313" key="2">
    <source>
        <dbReference type="Proteomes" id="UP000075666"/>
    </source>
</evidence>
<name>A0A150KZV5_9BACI</name>
<organism evidence="1 2">
    <name type="scientific">Heyndrickxia sporothermodurans</name>
    <dbReference type="NCBI Taxonomy" id="46224"/>
    <lineage>
        <taxon>Bacteria</taxon>
        <taxon>Bacillati</taxon>
        <taxon>Bacillota</taxon>
        <taxon>Bacilli</taxon>
        <taxon>Bacillales</taxon>
        <taxon>Bacillaceae</taxon>
        <taxon>Heyndrickxia</taxon>
    </lineage>
</organism>
<reference evidence="1 2" key="1">
    <citation type="submission" date="2016-01" db="EMBL/GenBank/DDBJ databases">
        <title>Genome Sequences of Twelve Sporeforming Bacillus Species Isolated from Foods.</title>
        <authorList>
            <person name="Berendsen E.M."/>
            <person name="Wells-Bennik M.H."/>
            <person name="Krawcyk A.O."/>
            <person name="De Jong A."/>
            <person name="Holsappel S."/>
            <person name="Eijlander R.T."/>
            <person name="Kuipers O.P."/>
        </authorList>
    </citation>
    <scope>NUCLEOTIDE SEQUENCE [LARGE SCALE GENOMIC DNA]</scope>
    <source>
        <strain evidence="1 2">B4102</strain>
    </source>
</reference>
<protein>
    <submittedName>
        <fullName evidence="1">Uncharacterized protein</fullName>
    </submittedName>
</protein>
<proteinExistence type="predicted"/>
<dbReference type="EMBL" id="LQYN01000055">
    <property type="protein sequence ID" value="KYD05608.1"/>
    <property type="molecule type" value="Genomic_DNA"/>
</dbReference>
<dbReference type="Proteomes" id="UP000075666">
    <property type="component" value="Unassembled WGS sequence"/>
</dbReference>
<dbReference type="PATRIC" id="fig|46224.3.peg.3129"/>
<dbReference type="AlphaFoldDB" id="A0A150KZV5"/>
<accession>A0A150KZV5</accession>
<gene>
    <name evidence="1" type="ORF">B4102_3157</name>
</gene>
<comment type="caution">
    <text evidence="1">The sequence shown here is derived from an EMBL/GenBank/DDBJ whole genome shotgun (WGS) entry which is preliminary data.</text>
</comment>